<protein>
    <recommendedName>
        <fullName evidence="5">Pentacotripeptide-repeat region of PRORP domain-containing protein</fullName>
    </recommendedName>
</protein>
<dbReference type="NCBIfam" id="TIGR00756">
    <property type="entry name" value="PPR"/>
    <property type="match status" value="4"/>
</dbReference>
<feature type="repeat" description="PPR" evidence="2">
    <location>
        <begin position="237"/>
        <end position="271"/>
    </location>
</feature>
<evidence type="ECO:0008006" key="5">
    <source>
        <dbReference type="Google" id="ProtNLM"/>
    </source>
</evidence>
<gene>
    <name evidence="3" type="ORF">P3X46_033791</name>
</gene>
<dbReference type="InterPro" id="IPR046960">
    <property type="entry name" value="PPR_At4g14850-like_plant"/>
</dbReference>
<dbReference type="Pfam" id="PF13041">
    <property type="entry name" value="PPR_2"/>
    <property type="match status" value="1"/>
</dbReference>
<reference evidence="3 4" key="1">
    <citation type="journal article" date="2023" name="Plant Biotechnol. J.">
        <title>Chromosome-level wild Hevea brasiliensis genome provides new tools for genomic-assisted breeding and valuable loci to elevate rubber yield.</title>
        <authorList>
            <person name="Cheng H."/>
            <person name="Song X."/>
            <person name="Hu Y."/>
            <person name="Wu T."/>
            <person name="Yang Q."/>
            <person name="An Z."/>
            <person name="Feng S."/>
            <person name="Deng Z."/>
            <person name="Wu W."/>
            <person name="Zeng X."/>
            <person name="Tu M."/>
            <person name="Wang X."/>
            <person name="Huang H."/>
        </authorList>
    </citation>
    <scope>NUCLEOTIDE SEQUENCE [LARGE SCALE GENOMIC DNA]</scope>
    <source>
        <strain evidence="3">MT/VB/25A 57/8</strain>
    </source>
</reference>
<proteinExistence type="predicted"/>
<keyword evidence="1" id="KW-0677">Repeat</keyword>
<feature type="repeat" description="PPR" evidence="2">
    <location>
        <begin position="307"/>
        <end position="341"/>
    </location>
</feature>
<evidence type="ECO:0000313" key="4">
    <source>
        <dbReference type="Proteomes" id="UP001174677"/>
    </source>
</evidence>
<dbReference type="Proteomes" id="UP001174677">
    <property type="component" value="Unassembled WGS sequence"/>
</dbReference>
<dbReference type="PROSITE" id="PS51375">
    <property type="entry name" value="PPR"/>
    <property type="match status" value="3"/>
</dbReference>
<feature type="repeat" description="PPR" evidence="2">
    <location>
        <begin position="359"/>
        <end position="394"/>
    </location>
</feature>
<evidence type="ECO:0000313" key="3">
    <source>
        <dbReference type="EMBL" id="KAJ9129527.1"/>
    </source>
</evidence>
<dbReference type="PANTHER" id="PTHR47926">
    <property type="entry name" value="PENTATRICOPEPTIDE REPEAT-CONTAINING PROTEIN"/>
    <property type="match status" value="1"/>
</dbReference>
<name>A0ABQ9K9S9_HEVBR</name>
<comment type="caution">
    <text evidence="3">The sequence shown here is derived from an EMBL/GenBank/DDBJ whole genome shotgun (WGS) entry which is preliminary data.</text>
</comment>
<dbReference type="Gene3D" id="1.25.40.10">
    <property type="entry name" value="Tetratricopeptide repeat domain"/>
    <property type="match status" value="4"/>
</dbReference>
<evidence type="ECO:0000256" key="1">
    <source>
        <dbReference type="ARBA" id="ARBA00022737"/>
    </source>
</evidence>
<dbReference type="EMBL" id="JARPOI010000130">
    <property type="protein sequence ID" value="KAJ9129527.1"/>
    <property type="molecule type" value="Genomic_DNA"/>
</dbReference>
<accession>A0ABQ9K9S9</accession>
<keyword evidence="4" id="KW-1185">Reference proteome</keyword>
<sequence>MIPAISILSSTARPIEATVISGPRSSKPQKPLLHQTLKSLSKSGKLAEAIRRIESSSSKFTDPETYTFLLHACISHKSLDYGQRIYLQVLSECREGHNLIQNPTLKSKLITLFSICGRLEVARHIFEDGLENHGAPESVWVAMAIGYSKNERFREALLVYIDMLWHNMQPGNFSFSVALKARVNWKDSRLGRGVHGQVIKSSEEPDPVVNNALLSLYAQCGCSGEVLKMFDEMPQRNVVSWNSLIGGFAKQDQLFEALDVFRKMQSEGTGFNWVTITTILPICARLTTLHSGKELPAQIVKPAKRPDVLVLNALIDMYVKCGMFDYGRRLFNGMSSKDLATWNALELFDEMVSSGLRPDEVTFIALLSGYSRAGLTEDGMKLFDKMGVDFGVSPFLQHYACLVDILGSAGRIEEVMDVYHRSVYIQQVNQTLPKSTCSIPNKLGMKSRIHCK</sequence>
<evidence type="ECO:0000256" key="2">
    <source>
        <dbReference type="PROSITE-ProRule" id="PRU00708"/>
    </source>
</evidence>
<dbReference type="Pfam" id="PF12854">
    <property type="entry name" value="PPR_1"/>
    <property type="match status" value="1"/>
</dbReference>
<dbReference type="Pfam" id="PF01535">
    <property type="entry name" value="PPR"/>
    <property type="match status" value="2"/>
</dbReference>
<organism evidence="3 4">
    <name type="scientific">Hevea brasiliensis</name>
    <name type="common">Para rubber tree</name>
    <name type="synonym">Siphonia brasiliensis</name>
    <dbReference type="NCBI Taxonomy" id="3981"/>
    <lineage>
        <taxon>Eukaryota</taxon>
        <taxon>Viridiplantae</taxon>
        <taxon>Streptophyta</taxon>
        <taxon>Embryophyta</taxon>
        <taxon>Tracheophyta</taxon>
        <taxon>Spermatophyta</taxon>
        <taxon>Magnoliopsida</taxon>
        <taxon>eudicotyledons</taxon>
        <taxon>Gunneridae</taxon>
        <taxon>Pentapetalae</taxon>
        <taxon>rosids</taxon>
        <taxon>fabids</taxon>
        <taxon>Malpighiales</taxon>
        <taxon>Euphorbiaceae</taxon>
        <taxon>Crotonoideae</taxon>
        <taxon>Micrandreae</taxon>
        <taxon>Hevea</taxon>
    </lineage>
</organism>
<dbReference type="InterPro" id="IPR002885">
    <property type="entry name" value="PPR_rpt"/>
</dbReference>
<dbReference type="InterPro" id="IPR011990">
    <property type="entry name" value="TPR-like_helical_dom_sf"/>
</dbReference>